<dbReference type="Proteomes" id="UP000092582">
    <property type="component" value="Chromosome 1"/>
</dbReference>
<organism evidence="1 2">
    <name type="scientific">Cryobacterium arcticum</name>
    <dbReference type="NCBI Taxonomy" id="670052"/>
    <lineage>
        <taxon>Bacteria</taxon>
        <taxon>Bacillati</taxon>
        <taxon>Actinomycetota</taxon>
        <taxon>Actinomycetes</taxon>
        <taxon>Micrococcales</taxon>
        <taxon>Microbacteriaceae</taxon>
        <taxon>Cryobacterium</taxon>
    </lineage>
</organism>
<accession>A0A1B1BLE0</accession>
<reference evidence="1 2" key="1">
    <citation type="submission" date="2016-06" db="EMBL/GenBank/DDBJ databases">
        <title>Genome sequencing of Cryobacterium arcticum PAMC 27867.</title>
        <authorList>
            <person name="Lee J."/>
            <person name="Kim O.-S."/>
        </authorList>
    </citation>
    <scope>NUCLEOTIDE SEQUENCE [LARGE SCALE GENOMIC DNA]</scope>
    <source>
        <strain evidence="1 2">PAMC 27867</strain>
    </source>
</reference>
<dbReference type="KEGG" id="cart:PA27867_2511"/>
<evidence type="ECO:0000313" key="1">
    <source>
        <dbReference type="EMBL" id="ANP73459.1"/>
    </source>
</evidence>
<dbReference type="AlphaFoldDB" id="A0A1B1BLE0"/>
<name>A0A1B1BLE0_9MICO</name>
<dbReference type="OrthoDB" id="5113796at2"/>
<keyword evidence="2" id="KW-1185">Reference proteome</keyword>
<sequence length="157" mass="16627">MAVRDAFSTEEWRTVGAAPFLVGLYLVGASQSSPMGIVTEMLAAEKAVTLEASQPDGLPIVKEIEADLVAEVLTRDFGLVDGADETQARVLGELTLALALVKTQVPGLDSAFRAWLFRVAEHVARASAEGPPGDRRVIGDHELDALHTLAGLLGVPR</sequence>
<protein>
    <submittedName>
        <fullName evidence="1">Uncharacterized protein</fullName>
    </submittedName>
</protein>
<dbReference type="EMBL" id="CP016282">
    <property type="protein sequence ID" value="ANP73459.1"/>
    <property type="molecule type" value="Genomic_DNA"/>
</dbReference>
<dbReference type="RefSeq" id="WP_066596873.1">
    <property type="nucleotide sequence ID" value="NZ_CP016282.1"/>
</dbReference>
<evidence type="ECO:0000313" key="2">
    <source>
        <dbReference type="Proteomes" id="UP000092582"/>
    </source>
</evidence>
<gene>
    <name evidence="1" type="ORF">PA27867_2511</name>
</gene>
<proteinExistence type="predicted"/>
<dbReference type="STRING" id="670052.PA27867_2511"/>